<accession>A0ABS0XWC8</accession>
<feature type="region of interest" description="Disordered" evidence="2">
    <location>
        <begin position="123"/>
        <end position="163"/>
    </location>
</feature>
<dbReference type="Pfam" id="PF05443">
    <property type="entry name" value="ROS_MUCR"/>
    <property type="match status" value="1"/>
</dbReference>
<organism evidence="3 4">
    <name type="scientific">Microvirga splendida</name>
    <dbReference type="NCBI Taxonomy" id="2795727"/>
    <lineage>
        <taxon>Bacteria</taxon>
        <taxon>Pseudomonadati</taxon>
        <taxon>Pseudomonadota</taxon>
        <taxon>Alphaproteobacteria</taxon>
        <taxon>Hyphomicrobiales</taxon>
        <taxon>Methylobacteriaceae</taxon>
        <taxon>Microvirga</taxon>
    </lineage>
</organism>
<protein>
    <submittedName>
        <fullName evidence="3">MucR family transcriptional regulator</fullName>
    </submittedName>
</protein>
<dbReference type="InterPro" id="IPR008807">
    <property type="entry name" value="ROS_MUCR"/>
</dbReference>
<evidence type="ECO:0000256" key="2">
    <source>
        <dbReference type="SAM" id="MobiDB-lite"/>
    </source>
</evidence>
<sequence>MSNETTSNYIELAAGIVSAFVTNNSVPASELPSLIGSVHAALQNIGQPAGTQEEAKPTPAVSVKKSITPDFLISLEDGKQYKSLKRHLGKLGLTPEAYREKWGLPREYPMVAPNYAAQRSELAKSMGLGQKRRKTAQAKAAANDVVQADAPKAPAKRGRKKAA</sequence>
<dbReference type="Proteomes" id="UP000620670">
    <property type="component" value="Unassembled WGS sequence"/>
</dbReference>
<evidence type="ECO:0000313" key="3">
    <source>
        <dbReference type="EMBL" id="MBJ6124040.1"/>
    </source>
</evidence>
<evidence type="ECO:0000256" key="1">
    <source>
        <dbReference type="ARBA" id="ARBA00007031"/>
    </source>
</evidence>
<dbReference type="EMBL" id="JAELXT010000001">
    <property type="protein sequence ID" value="MBJ6124040.1"/>
    <property type="molecule type" value="Genomic_DNA"/>
</dbReference>
<feature type="compositionally biased region" description="Basic residues" evidence="2">
    <location>
        <begin position="154"/>
        <end position="163"/>
    </location>
</feature>
<gene>
    <name evidence="3" type="ORF">JAO75_01345</name>
</gene>
<name>A0ABS0XWC8_9HYPH</name>
<proteinExistence type="inferred from homology"/>
<keyword evidence="4" id="KW-1185">Reference proteome</keyword>
<dbReference type="InterPro" id="IPR041920">
    <property type="entry name" value="ROS/MUCR_sf"/>
</dbReference>
<reference evidence="4" key="1">
    <citation type="submission" date="2020-12" db="EMBL/GenBank/DDBJ databases">
        <title>Hymenobacter sp.</title>
        <authorList>
            <person name="Kim M.K."/>
        </authorList>
    </citation>
    <scope>NUCLEOTIDE SEQUENCE [LARGE SCALE GENOMIC DNA]</scope>
    <source>
        <strain evidence="4">BT325</strain>
    </source>
</reference>
<evidence type="ECO:0000313" key="4">
    <source>
        <dbReference type="Proteomes" id="UP000620670"/>
    </source>
</evidence>
<dbReference type="Gene3D" id="1.10.10.1550">
    <property type="entry name" value="ROS/MUCR transcriptional regulator protein"/>
    <property type="match status" value="1"/>
</dbReference>
<comment type="similarity">
    <text evidence="1">Belongs to the ros/MucR family.</text>
</comment>
<dbReference type="RefSeq" id="WP_199046013.1">
    <property type="nucleotide sequence ID" value="NZ_JAELXT010000001.1"/>
</dbReference>
<feature type="compositionally biased region" description="Low complexity" evidence="2">
    <location>
        <begin position="137"/>
        <end position="153"/>
    </location>
</feature>
<comment type="caution">
    <text evidence="3">The sequence shown here is derived from an EMBL/GenBank/DDBJ whole genome shotgun (WGS) entry which is preliminary data.</text>
</comment>